<evidence type="ECO:0000256" key="1">
    <source>
        <dbReference type="ARBA" id="ARBA00009342"/>
    </source>
</evidence>
<keyword evidence="7" id="KW-1185">Reference proteome</keyword>
<evidence type="ECO:0000313" key="7">
    <source>
        <dbReference type="Proteomes" id="UP000051952"/>
    </source>
</evidence>
<keyword evidence="2 6" id="KW-0808">Transferase</keyword>
<evidence type="ECO:0000259" key="5">
    <source>
        <dbReference type="Pfam" id="PF13302"/>
    </source>
</evidence>
<organism evidence="6 7">
    <name type="scientific">Bodo saltans</name>
    <name type="common">Flagellated protozoan</name>
    <dbReference type="NCBI Taxonomy" id="75058"/>
    <lineage>
        <taxon>Eukaryota</taxon>
        <taxon>Discoba</taxon>
        <taxon>Euglenozoa</taxon>
        <taxon>Kinetoplastea</taxon>
        <taxon>Metakinetoplastina</taxon>
        <taxon>Eubodonida</taxon>
        <taxon>Bodonidae</taxon>
        <taxon>Bodo</taxon>
    </lineage>
</organism>
<protein>
    <submittedName>
        <fullName evidence="6">N-acetyltransferase, putative</fullName>
    </submittedName>
</protein>
<keyword evidence="3" id="KW-0012">Acyltransferase</keyword>
<dbReference type="GO" id="GO:0008080">
    <property type="term" value="F:N-acetyltransferase activity"/>
    <property type="evidence" value="ECO:0007669"/>
    <property type="project" value="InterPro"/>
</dbReference>
<dbReference type="Gene3D" id="3.40.630.30">
    <property type="match status" value="1"/>
</dbReference>
<name>A0A0S4IQ58_BODSA</name>
<accession>A0A0S4IQ58</accession>
<proteinExistence type="inferred from homology"/>
<dbReference type="OMA" id="NGHENTT"/>
<evidence type="ECO:0000256" key="4">
    <source>
        <dbReference type="SAM" id="MobiDB-lite"/>
    </source>
</evidence>
<dbReference type="PANTHER" id="PTHR13256:SF16">
    <property type="entry name" value="ALPHA_BETA-TUBULIN-N-ACETYLTRANSFERASE 9"/>
    <property type="match status" value="1"/>
</dbReference>
<dbReference type="SUPFAM" id="SSF55729">
    <property type="entry name" value="Acyl-CoA N-acyltransferases (Nat)"/>
    <property type="match status" value="2"/>
</dbReference>
<dbReference type="InterPro" id="IPR016181">
    <property type="entry name" value="Acyl_CoA_acyltransferase"/>
</dbReference>
<dbReference type="Proteomes" id="UP000051952">
    <property type="component" value="Unassembled WGS sequence"/>
</dbReference>
<feature type="domain" description="N-acetyltransferase" evidence="5">
    <location>
        <begin position="12"/>
        <end position="211"/>
    </location>
</feature>
<dbReference type="InterPro" id="IPR000182">
    <property type="entry name" value="GNAT_dom"/>
</dbReference>
<dbReference type="AlphaFoldDB" id="A0A0S4IQ58"/>
<feature type="region of interest" description="Disordered" evidence="4">
    <location>
        <begin position="92"/>
        <end position="115"/>
    </location>
</feature>
<evidence type="ECO:0000313" key="6">
    <source>
        <dbReference type="EMBL" id="CUE81310.1"/>
    </source>
</evidence>
<feature type="compositionally biased region" description="Low complexity" evidence="4">
    <location>
        <begin position="96"/>
        <end position="115"/>
    </location>
</feature>
<reference evidence="7" key="1">
    <citation type="submission" date="2015-09" db="EMBL/GenBank/DDBJ databases">
        <authorList>
            <consortium name="Pathogen Informatics"/>
        </authorList>
    </citation>
    <scope>NUCLEOTIDE SEQUENCE [LARGE SCALE GENOMIC DNA]</scope>
    <source>
        <strain evidence="7">Lake Konstanz</strain>
    </source>
</reference>
<dbReference type="EMBL" id="CYKH01000199">
    <property type="protein sequence ID" value="CUE81310.1"/>
    <property type="molecule type" value="Genomic_DNA"/>
</dbReference>
<evidence type="ECO:0000256" key="2">
    <source>
        <dbReference type="ARBA" id="ARBA00022679"/>
    </source>
</evidence>
<sequence>MLNRDVALRGNRLLLIPYLEEHVPRYHQWMCDPELLEATCSEPLSLEEEYENQVSWLNSHDKLTFIILAPLGSILSEEARQATEQLVCHSDANVNPTATPTTTPTTTTSITSENTSSFSSRHQHHAASLDHIFVMIGDCNLFVPPNVEEDGVEIEVMIAEKRLRRHGFAREAIRMLMSYAVRSPLNYRHFVAKILADNEGSKRLFTSLGFEMFKEVKVFGQEHYQAFVTVDEEGESTGGGGTPNWEKDFLFRRATYAEETRDVQVLHDVPAGLLD</sequence>
<dbReference type="PANTHER" id="PTHR13256">
    <property type="entry name" value="N-ACETYLTRANSFERASE 9"/>
    <property type="match status" value="1"/>
</dbReference>
<comment type="similarity">
    <text evidence="1">Belongs to the acetyltransferase family. GNAT subfamily.</text>
</comment>
<gene>
    <name evidence="6" type="ORF">BSAL_56570</name>
</gene>
<dbReference type="VEuPathDB" id="TriTrypDB:BSAL_56570"/>
<evidence type="ECO:0000256" key="3">
    <source>
        <dbReference type="ARBA" id="ARBA00023315"/>
    </source>
</evidence>
<dbReference type="Pfam" id="PF13302">
    <property type="entry name" value="Acetyltransf_3"/>
    <property type="match status" value="1"/>
</dbReference>
<dbReference type="OrthoDB" id="5043642at2759"/>
<dbReference type="InterPro" id="IPR039135">
    <property type="entry name" value="NAT9-like"/>
</dbReference>